<dbReference type="RefSeq" id="WP_101177012.1">
    <property type="nucleotide sequence ID" value="NZ_PISE01000019.1"/>
</dbReference>
<dbReference type="InterPro" id="IPR011008">
    <property type="entry name" value="Dimeric_a/b-barrel"/>
</dbReference>
<keyword evidence="2" id="KW-0238">DNA-binding</keyword>
<name>A0A2N0Z2N6_9BACI</name>
<dbReference type="PANTHER" id="PTHR30154:SF53">
    <property type="entry name" value="HTH-TYPE TRANSCRIPTIONAL REGULATOR LRPC"/>
    <property type="match status" value="1"/>
</dbReference>
<evidence type="ECO:0000256" key="3">
    <source>
        <dbReference type="ARBA" id="ARBA00023163"/>
    </source>
</evidence>
<protein>
    <submittedName>
        <fullName evidence="5">Lrp/AsnC family transcriptional regulator</fullName>
    </submittedName>
</protein>
<evidence type="ECO:0000313" key="5">
    <source>
        <dbReference type="EMBL" id="PKG23781.1"/>
    </source>
</evidence>
<evidence type="ECO:0000256" key="1">
    <source>
        <dbReference type="ARBA" id="ARBA00023015"/>
    </source>
</evidence>
<feature type="domain" description="HTH asnC-type" evidence="4">
    <location>
        <begin position="1"/>
        <end position="62"/>
    </location>
</feature>
<dbReference type="InterPro" id="IPR000485">
    <property type="entry name" value="AsnC-type_HTH_dom"/>
</dbReference>
<comment type="caution">
    <text evidence="5">The sequence shown here is derived from an EMBL/GenBank/DDBJ whole genome shotgun (WGS) entry which is preliminary data.</text>
</comment>
<dbReference type="GO" id="GO:0043200">
    <property type="term" value="P:response to amino acid"/>
    <property type="evidence" value="ECO:0007669"/>
    <property type="project" value="TreeGrafter"/>
</dbReference>
<dbReference type="Proteomes" id="UP000233375">
    <property type="component" value="Unassembled WGS sequence"/>
</dbReference>
<keyword evidence="6" id="KW-1185">Reference proteome</keyword>
<dbReference type="OrthoDB" id="34294at2"/>
<evidence type="ECO:0000256" key="2">
    <source>
        <dbReference type="ARBA" id="ARBA00023125"/>
    </source>
</evidence>
<proteinExistence type="predicted"/>
<dbReference type="InterPro" id="IPR019887">
    <property type="entry name" value="Tscrpt_reg_AsnC/Lrp_C"/>
</dbReference>
<keyword evidence="1" id="KW-0805">Transcription regulation</keyword>
<dbReference type="SMART" id="SM00344">
    <property type="entry name" value="HTH_ASNC"/>
    <property type="match status" value="1"/>
</dbReference>
<reference evidence="5 6" key="1">
    <citation type="journal article" date="2003" name="Int. J. Syst. Evol. Microbiol.">
        <title>Bacillus nealsonii sp. nov., isolated from a spacecraft-assembly facility, whose spores are gamma-radiation resistant.</title>
        <authorList>
            <person name="Venkateswaran K."/>
            <person name="Kempf M."/>
            <person name="Chen F."/>
            <person name="Satomi M."/>
            <person name="Nicholson W."/>
            <person name="Kern R."/>
        </authorList>
    </citation>
    <scope>NUCLEOTIDE SEQUENCE [LARGE SCALE GENOMIC DNA]</scope>
    <source>
        <strain evidence="5 6">FO-92</strain>
    </source>
</reference>
<dbReference type="InterPro" id="IPR019885">
    <property type="entry name" value="Tscrpt_reg_HTH_AsnC-type_CS"/>
</dbReference>
<organism evidence="5 6">
    <name type="scientific">Niallia nealsonii</name>
    <dbReference type="NCBI Taxonomy" id="115979"/>
    <lineage>
        <taxon>Bacteria</taxon>
        <taxon>Bacillati</taxon>
        <taxon>Bacillota</taxon>
        <taxon>Bacilli</taxon>
        <taxon>Bacillales</taxon>
        <taxon>Bacillaceae</taxon>
        <taxon>Niallia</taxon>
    </lineage>
</organism>
<dbReference type="Gene3D" id="1.10.10.10">
    <property type="entry name" value="Winged helix-like DNA-binding domain superfamily/Winged helix DNA-binding domain"/>
    <property type="match status" value="1"/>
</dbReference>
<dbReference type="GO" id="GO:0005829">
    <property type="term" value="C:cytosol"/>
    <property type="evidence" value="ECO:0007669"/>
    <property type="project" value="TreeGrafter"/>
</dbReference>
<dbReference type="EMBL" id="PISE01000019">
    <property type="protein sequence ID" value="PKG23781.1"/>
    <property type="molecule type" value="Genomic_DNA"/>
</dbReference>
<dbReference type="Pfam" id="PF01037">
    <property type="entry name" value="AsnC_trans_reg"/>
    <property type="match status" value="1"/>
</dbReference>
<gene>
    <name evidence="5" type="ORF">CWS01_09770</name>
</gene>
<dbReference type="PROSITE" id="PS00519">
    <property type="entry name" value="HTH_ASNC_1"/>
    <property type="match status" value="1"/>
</dbReference>
<dbReference type="AlphaFoldDB" id="A0A2N0Z2N6"/>
<dbReference type="CDD" id="cd00090">
    <property type="entry name" value="HTH_ARSR"/>
    <property type="match status" value="1"/>
</dbReference>
<dbReference type="PROSITE" id="PS50956">
    <property type="entry name" value="HTH_ASNC_2"/>
    <property type="match status" value="1"/>
</dbReference>
<dbReference type="SUPFAM" id="SSF46785">
    <property type="entry name" value="Winged helix' DNA-binding domain"/>
    <property type="match status" value="1"/>
</dbReference>
<dbReference type="InterPro" id="IPR036390">
    <property type="entry name" value="WH_DNA-bd_sf"/>
</dbReference>
<dbReference type="SUPFAM" id="SSF54909">
    <property type="entry name" value="Dimeric alpha+beta barrel"/>
    <property type="match status" value="1"/>
</dbReference>
<accession>A0A2N0Z2N6</accession>
<dbReference type="GO" id="GO:0043565">
    <property type="term" value="F:sequence-specific DNA binding"/>
    <property type="evidence" value="ECO:0007669"/>
    <property type="project" value="InterPro"/>
</dbReference>
<dbReference type="Gene3D" id="3.30.70.920">
    <property type="match status" value="1"/>
</dbReference>
<dbReference type="InterPro" id="IPR011991">
    <property type="entry name" value="ArsR-like_HTH"/>
</dbReference>
<dbReference type="Pfam" id="PF13412">
    <property type="entry name" value="HTH_24"/>
    <property type="match status" value="1"/>
</dbReference>
<evidence type="ECO:0000259" key="4">
    <source>
        <dbReference type="PROSITE" id="PS50956"/>
    </source>
</evidence>
<keyword evidence="3" id="KW-0804">Transcription</keyword>
<dbReference type="PRINTS" id="PR00033">
    <property type="entry name" value="HTHASNC"/>
</dbReference>
<dbReference type="InterPro" id="IPR036388">
    <property type="entry name" value="WH-like_DNA-bd_sf"/>
</dbReference>
<evidence type="ECO:0000313" key="6">
    <source>
        <dbReference type="Proteomes" id="UP000233375"/>
    </source>
</evidence>
<dbReference type="InterPro" id="IPR019888">
    <property type="entry name" value="Tscrpt_reg_AsnC-like"/>
</dbReference>
<dbReference type="PANTHER" id="PTHR30154">
    <property type="entry name" value="LEUCINE-RESPONSIVE REGULATORY PROTEIN"/>
    <property type="match status" value="1"/>
</dbReference>
<sequence>MDKVDIQLLKILQEDGRITISDLSKKLALSRPSVSERLLRLQEKGIIVEFSARVSPAKLGRETLLFIQISELKGEAKTFEDFIQIVEDIIECHRVTGPISYTIKAAVSGIDGMRKLVDRLIPYGTINTSVILASPVPYRHLLPMEDEDLS</sequence>